<dbReference type="GeneID" id="19206711"/>
<keyword evidence="1" id="KW-0677">Repeat</keyword>
<dbReference type="InterPro" id="IPR025662">
    <property type="entry name" value="Sigma_54_int_dom_ATP-bd_1"/>
</dbReference>
<dbReference type="Pfam" id="PF24883">
    <property type="entry name" value="NPHP3_N"/>
    <property type="match status" value="1"/>
</dbReference>
<dbReference type="PROSITE" id="PS00675">
    <property type="entry name" value="SIGMA54_INTERACT_1"/>
    <property type="match status" value="1"/>
</dbReference>
<dbReference type="OrthoDB" id="2928561at2759"/>
<sequence length="133" mass="14981">MPSPSQEEAWKKLADVCVRAALYDSSDRQPFSQCLPGTRTSLLETLRESVQREQSNLIFLTGESGSGKSAVAHTFAQEHRENELAATFFFSRQHPGRRNTDHFLPTISYQLGLLHHLAQETITRAITRDPSLL</sequence>
<dbReference type="Gene3D" id="3.40.50.300">
    <property type="entry name" value="P-loop containing nucleotide triphosphate hydrolases"/>
    <property type="match status" value="1"/>
</dbReference>
<feature type="non-terminal residue" evidence="3">
    <location>
        <position position="133"/>
    </location>
</feature>
<dbReference type="Proteomes" id="UP000053558">
    <property type="component" value="Unassembled WGS sequence"/>
</dbReference>
<dbReference type="SUPFAM" id="SSF52540">
    <property type="entry name" value="P-loop containing nucleoside triphosphate hydrolases"/>
    <property type="match status" value="1"/>
</dbReference>
<dbReference type="RefSeq" id="XP_007770401.1">
    <property type="nucleotide sequence ID" value="XM_007772211.1"/>
</dbReference>
<dbReference type="InterPro" id="IPR056884">
    <property type="entry name" value="NPHP3-like_N"/>
</dbReference>
<evidence type="ECO:0000313" key="3">
    <source>
        <dbReference type="EMBL" id="EIW78954.1"/>
    </source>
</evidence>
<evidence type="ECO:0000256" key="1">
    <source>
        <dbReference type="ARBA" id="ARBA00022737"/>
    </source>
</evidence>
<accession>A0A5M3MJH6</accession>
<organism evidence="3 4">
    <name type="scientific">Coniophora puteana (strain RWD-64-598)</name>
    <name type="common">Brown rot fungus</name>
    <dbReference type="NCBI Taxonomy" id="741705"/>
    <lineage>
        <taxon>Eukaryota</taxon>
        <taxon>Fungi</taxon>
        <taxon>Dikarya</taxon>
        <taxon>Basidiomycota</taxon>
        <taxon>Agaricomycotina</taxon>
        <taxon>Agaricomycetes</taxon>
        <taxon>Agaricomycetidae</taxon>
        <taxon>Boletales</taxon>
        <taxon>Coniophorineae</taxon>
        <taxon>Coniophoraceae</taxon>
        <taxon>Coniophora</taxon>
    </lineage>
</organism>
<feature type="domain" description="Nephrocystin 3-like N-terminal" evidence="2">
    <location>
        <begin position="47"/>
        <end position="128"/>
    </location>
</feature>
<name>A0A5M3MJH6_CONPW</name>
<dbReference type="AlphaFoldDB" id="A0A5M3MJH6"/>
<dbReference type="InterPro" id="IPR027417">
    <property type="entry name" value="P-loop_NTPase"/>
</dbReference>
<evidence type="ECO:0000313" key="4">
    <source>
        <dbReference type="Proteomes" id="UP000053558"/>
    </source>
</evidence>
<proteinExistence type="predicted"/>
<protein>
    <recommendedName>
        <fullName evidence="2">Nephrocystin 3-like N-terminal domain-containing protein</fullName>
    </recommendedName>
</protein>
<reference evidence="4" key="1">
    <citation type="journal article" date="2012" name="Science">
        <title>The Paleozoic origin of enzymatic lignin decomposition reconstructed from 31 fungal genomes.</title>
        <authorList>
            <person name="Floudas D."/>
            <person name="Binder M."/>
            <person name="Riley R."/>
            <person name="Barry K."/>
            <person name="Blanchette R.A."/>
            <person name="Henrissat B."/>
            <person name="Martinez A.T."/>
            <person name="Otillar R."/>
            <person name="Spatafora J.W."/>
            <person name="Yadav J.S."/>
            <person name="Aerts A."/>
            <person name="Benoit I."/>
            <person name="Boyd A."/>
            <person name="Carlson A."/>
            <person name="Copeland A."/>
            <person name="Coutinho P.M."/>
            <person name="de Vries R.P."/>
            <person name="Ferreira P."/>
            <person name="Findley K."/>
            <person name="Foster B."/>
            <person name="Gaskell J."/>
            <person name="Glotzer D."/>
            <person name="Gorecki P."/>
            <person name="Heitman J."/>
            <person name="Hesse C."/>
            <person name="Hori C."/>
            <person name="Igarashi K."/>
            <person name="Jurgens J.A."/>
            <person name="Kallen N."/>
            <person name="Kersten P."/>
            <person name="Kohler A."/>
            <person name="Kuees U."/>
            <person name="Kumar T.K.A."/>
            <person name="Kuo A."/>
            <person name="LaButti K."/>
            <person name="Larrondo L.F."/>
            <person name="Lindquist E."/>
            <person name="Ling A."/>
            <person name="Lombard V."/>
            <person name="Lucas S."/>
            <person name="Lundell T."/>
            <person name="Martin R."/>
            <person name="McLaughlin D.J."/>
            <person name="Morgenstern I."/>
            <person name="Morin E."/>
            <person name="Murat C."/>
            <person name="Nagy L.G."/>
            <person name="Nolan M."/>
            <person name="Ohm R.A."/>
            <person name="Patyshakuliyeva A."/>
            <person name="Rokas A."/>
            <person name="Ruiz-Duenas F.J."/>
            <person name="Sabat G."/>
            <person name="Salamov A."/>
            <person name="Samejima M."/>
            <person name="Schmutz J."/>
            <person name="Slot J.C."/>
            <person name="St John F."/>
            <person name="Stenlid J."/>
            <person name="Sun H."/>
            <person name="Sun S."/>
            <person name="Syed K."/>
            <person name="Tsang A."/>
            <person name="Wiebenga A."/>
            <person name="Young D."/>
            <person name="Pisabarro A."/>
            <person name="Eastwood D.C."/>
            <person name="Martin F."/>
            <person name="Cullen D."/>
            <person name="Grigoriev I.V."/>
            <person name="Hibbett D.S."/>
        </authorList>
    </citation>
    <scope>NUCLEOTIDE SEQUENCE [LARGE SCALE GENOMIC DNA]</scope>
    <source>
        <strain evidence="4">RWD-64-598 SS2</strain>
    </source>
</reference>
<keyword evidence="4" id="KW-1185">Reference proteome</keyword>
<comment type="caution">
    <text evidence="3">The sequence shown here is derived from an EMBL/GenBank/DDBJ whole genome shotgun (WGS) entry which is preliminary data.</text>
</comment>
<dbReference type="EMBL" id="JH711581">
    <property type="protein sequence ID" value="EIW78954.1"/>
    <property type="molecule type" value="Genomic_DNA"/>
</dbReference>
<dbReference type="KEGG" id="cput:CONPUDRAFT_31502"/>
<gene>
    <name evidence="3" type="ORF">CONPUDRAFT_31502</name>
</gene>
<evidence type="ECO:0000259" key="2">
    <source>
        <dbReference type="Pfam" id="PF24883"/>
    </source>
</evidence>